<evidence type="ECO:0000256" key="1">
    <source>
        <dbReference type="SAM" id="MobiDB-lite"/>
    </source>
</evidence>
<keyword evidence="2" id="KW-1185">Reference proteome</keyword>
<sequence length="106" mass="11710">MASEPEPKTTKPNPHGLINGIRAFPMTIPDEVMRFYLEKNGVTSSGPEVGRLIALDIKRRLVEVLKKSMELKSEADADESSEGRVSLTSELLSKATSEEGRQKPKE</sequence>
<protein>
    <submittedName>
        <fullName evidence="3">COMPASS (Complex proteins associated with Set1p) component</fullName>
    </submittedName>
</protein>
<dbReference type="AlphaFoldDB" id="A0A1I7ZCT8"/>
<dbReference type="Proteomes" id="UP000095287">
    <property type="component" value="Unplaced"/>
</dbReference>
<dbReference type="Pfam" id="PF03540">
    <property type="entry name" value="TAF10"/>
    <property type="match status" value="1"/>
</dbReference>
<evidence type="ECO:0000313" key="3">
    <source>
        <dbReference type="WBParaSite" id="L893_g25062.t1"/>
    </source>
</evidence>
<feature type="region of interest" description="Disordered" evidence="1">
    <location>
        <begin position="69"/>
        <end position="106"/>
    </location>
</feature>
<name>A0A1I7ZCT8_9BILA</name>
<reference evidence="3" key="1">
    <citation type="submission" date="2016-11" db="UniProtKB">
        <authorList>
            <consortium name="WormBaseParasite"/>
        </authorList>
    </citation>
    <scope>IDENTIFICATION</scope>
</reference>
<dbReference type="GO" id="GO:0005634">
    <property type="term" value="C:nucleus"/>
    <property type="evidence" value="ECO:0007669"/>
    <property type="project" value="InterPro"/>
</dbReference>
<dbReference type="WBParaSite" id="L893_g25062.t1">
    <property type="protein sequence ID" value="L893_g25062.t1"/>
    <property type="gene ID" value="L893_g25062"/>
</dbReference>
<feature type="region of interest" description="Disordered" evidence="1">
    <location>
        <begin position="1"/>
        <end position="20"/>
    </location>
</feature>
<proteinExistence type="predicted"/>
<dbReference type="GO" id="GO:0006352">
    <property type="term" value="P:DNA-templated transcription initiation"/>
    <property type="evidence" value="ECO:0007669"/>
    <property type="project" value="InterPro"/>
</dbReference>
<feature type="compositionally biased region" description="Polar residues" evidence="1">
    <location>
        <begin position="86"/>
        <end position="95"/>
    </location>
</feature>
<accession>A0A1I7ZCT8</accession>
<dbReference type="InterPro" id="IPR003923">
    <property type="entry name" value="TAF10"/>
</dbReference>
<feature type="compositionally biased region" description="Basic and acidic residues" evidence="1">
    <location>
        <begin position="96"/>
        <end position="106"/>
    </location>
</feature>
<organism evidence="2 3">
    <name type="scientific">Steinernema glaseri</name>
    <dbReference type="NCBI Taxonomy" id="37863"/>
    <lineage>
        <taxon>Eukaryota</taxon>
        <taxon>Metazoa</taxon>
        <taxon>Ecdysozoa</taxon>
        <taxon>Nematoda</taxon>
        <taxon>Chromadorea</taxon>
        <taxon>Rhabditida</taxon>
        <taxon>Tylenchina</taxon>
        <taxon>Panagrolaimomorpha</taxon>
        <taxon>Strongyloidoidea</taxon>
        <taxon>Steinernematidae</taxon>
        <taxon>Steinernema</taxon>
    </lineage>
</organism>
<evidence type="ECO:0000313" key="2">
    <source>
        <dbReference type="Proteomes" id="UP000095287"/>
    </source>
</evidence>